<proteinExistence type="predicted"/>
<sequence length="238" mass="25254">MLHVPLLECVRGGLSVNNNGGLLSLRFEMLLEVGGSVRIGGGNRDGSSAGNSVLSSVSFLNLRKVGGDLLVEGNESLSNLTLQLLPPEPDGEAGSDSMRGNKTNPNRAMPPWPKTRSIFFPSVQNTERQRERGSLLREKSAHSFWSKDPDPDRISSESLQESPSRHDWTGAVLDTERDLVPAMDFGPLCGGGGGAGEVGGGVHRDTAMLFVGGSVRVQSVGRFPPVSSLSGLRDVYGS</sequence>
<gene>
    <name evidence="2" type="ORF">Cvel_19813</name>
</gene>
<dbReference type="VEuPathDB" id="CryptoDB:Cvel_19813"/>
<protein>
    <submittedName>
        <fullName evidence="2">Uncharacterized protein</fullName>
    </submittedName>
</protein>
<dbReference type="EMBL" id="CDMZ01000810">
    <property type="protein sequence ID" value="CEM21906.1"/>
    <property type="molecule type" value="Genomic_DNA"/>
</dbReference>
<reference evidence="2" key="1">
    <citation type="submission" date="2014-11" db="EMBL/GenBank/DDBJ databases">
        <authorList>
            <person name="Otto D Thomas"/>
            <person name="Naeem Raeece"/>
        </authorList>
    </citation>
    <scope>NUCLEOTIDE SEQUENCE</scope>
</reference>
<organism evidence="2">
    <name type="scientific">Chromera velia CCMP2878</name>
    <dbReference type="NCBI Taxonomy" id="1169474"/>
    <lineage>
        <taxon>Eukaryota</taxon>
        <taxon>Sar</taxon>
        <taxon>Alveolata</taxon>
        <taxon>Colpodellida</taxon>
        <taxon>Chromeraceae</taxon>
        <taxon>Chromera</taxon>
    </lineage>
</organism>
<dbReference type="AlphaFoldDB" id="A0A0G4G1K1"/>
<evidence type="ECO:0000313" key="2">
    <source>
        <dbReference type="EMBL" id="CEM21906.1"/>
    </source>
</evidence>
<name>A0A0G4G1K1_9ALVE</name>
<accession>A0A0G4G1K1</accession>
<feature type="region of interest" description="Disordered" evidence="1">
    <location>
        <begin position="81"/>
        <end position="166"/>
    </location>
</feature>
<feature type="compositionally biased region" description="Basic and acidic residues" evidence="1">
    <location>
        <begin position="127"/>
        <end position="155"/>
    </location>
</feature>
<evidence type="ECO:0000256" key="1">
    <source>
        <dbReference type="SAM" id="MobiDB-lite"/>
    </source>
</evidence>